<evidence type="ECO:0008006" key="4">
    <source>
        <dbReference type="Google" id="ProtNLM"/>
    </source>
</evidence>
<proteinExistence type="predicted"/>
<protein>
    <recommendedName>
        <fullName evidence="4">Flagellar FliJ protein</fullName>
    </recommendedName>
</protein>
<gene>
    <name evidence="2" type="ORF">EV189_0661</name>
</gene>
<evidence type="ECO:0000313" key="3">
    <source>
        <dbReference type="Proteomes" id="UP000293638"/>
    </source>
</evidence>
<sequence length="142" mass="15502">MAARSPLATLLRIRRLQKDMARAEALTAQAHALLAEHNATEREASVARSHPLDGNPQAFAASVAAGRALAAEAFAARRAHAEAQAVVQQRLAELAEAQQREDGVERVVERHEEAARAADERKVAAERDDLAAQSFLRRREEP</sequence>
<comment type="caution">
    <text evidence="2">The sequence shown here is derived from an EMBL/GenBank/DDBJ whole genome shotgun (WGS) entry which is preliminary data.</text>
</comment>
<dbReference type="RefSeq" id="WP_130491496.1">
    <property type="nucleotide sequence ID" value="NZ_SGXD01000001.1"/>
</dbReference>
<evidence type="ECO:0000313" key="2">
    <source>
        <dbReference type="EMBL" id="RZS91420.1"/>
    </source>
</evidence>
<organism evidence="2 3">
    <name type="scientific">Motilibacter rhizosphaerae</name>
    <dbReference type="NCBI Taxonomy" id="598652"/>
    <lineage>
        <taxon>Bacteria</taxon>
        <taxon>Bacillati</taxon>
        <taxon>Actinomycetota</taxon>
        <taxon>Actinomycetes</taxon>
        <taxon>Motilibacterales</taxon>
        <taxon>Motilibacteraceae</taxon>
        <taxon>Motilibacter</taxon>
    </lineage>
</organism>
<dbReference type="EMBL" id="SGXD01000001">
    <property type="protein sequence ID" value="RZS91420.1"/>
    <property type="molecule type" value="Genomic_DNA"/>
</dbReference>
<accession>A0A4Q7NWN0</accession>
<keyword evidence="3" id="KW-1185">Reference proteome</keyword>
<dbReference type="Proteomes" id="UP000293638">
    <property type="component" value="Unassembled WGS sequence"/>
</dbReference>
<name>A0A4Q7NWN0_9ACTN</name>
<reference evidence="2 3" key="1">
    <citation type="submission" date="2019-02" db="EMBL/GenBank/DDBJ databases">
        <title>Genomic Encyclopedia of Type Strains, Phase IV (KMG-IV): sequencing the most valuable type-strain genomes for metagenomic binning, comparative biology and taxonomic classification.</title>
        <authorList>
            <person name="Goeker M."/>
        </authorList>
    </citation>
    <scope>NUCLEOTIDE SEQUENCE [LARGE SCALE GENOMIC DNA]</scope>
    <source>
        <strain evidence="2 3">DSM 45622</strain>
    </source>
</reference>
<dbReference type="AlphaFoldDB" id="A0A4Q7NWN0"/>
<feature type="region of interest" description="Disordered" evidence="1">
    <location>
        <begin position="98"/>
        <end position="126"/>
    </location>
</feature>
<evidence type="ECO:0000256" key="1">
    <source>
        <dbReference type="SAM" id="MobiDB-lite"/>
    </source>
</evidence>